<dbReference type="SUPFAM" id="SSF46689">
    <property type="entry name" value="Homeodomain-like"/>
    <property type="match status" value="1"/>
</dbReference>
<proteinExistence type="predicted"/>
<dbReference type="GO" id="GO:0006313">
    <property type="term" value="P:DNA transposition"/>
    <property type="evidence" value="ECO:0007669"/>
    <property type="project" value="InterPro"/>
</dbReference>
<dbReference type="AlphaFoldDB" id="A0A1W1Z5X4"/>
<dbReference type="Proteomes" id="UP000192634">
    <property type="component" value="Unassembled WGS sequence"/>
</dbReference>
<organism evidence="1 2">
    <name type="scientific">Janibacter indicus</name>
    <dbReference type="NCBI Taxonomy" id="857417"/>
    <lineage>
        <taxon>Bacteria</taxon>
        <taxon>Bacillati</taxon>
        <taxon>Actinomycetota</taxon>
        <taxon>Actinomycetes</taxon>
        <taxon>Micrococcales</taxon>
        <taxon>Intrasporangiaceae</taxon>
        <taxon>Janibacter</taxon>
    </lineage>
</organism>
<dbReference type="Gene3D" id="1.10.10.10">
    <property type="entry name" value="Winged helix-like DNA-binding domain superfamily/Winged helix DNA-binding domain"/>
    <property type="match status" value="1"/>
</dbReference>
<name>A0A1W1Z5X4_9MICO</name>
<dbReference type="EMBL" id="FWXN01000003">
    <property type="protein sequence ID" value="SMC43825.1"/>
    <property type="molecule type" value="Genomic_DNA"/>
</dbReference>
<protein>
    <submittedName>
        <fullName evidence="1">Transposase</fullName>
    </submittedName>
</protein>
<dbReference type="GO" id="GO:0004803">
    <property type="term" value="F:transposase activity"/>
    <property type="evidence" value="ECO:0007669"/>
    <property type="project" value="InterPro"/>
</dbReference>
<dbReference type="Pfam" id="PF01527">
    <property type="entry name" value="HTH_Tnp_1"/>
    <property type="match status" value="1"/>
</dbReference>
<sequence>MPAPRKYPDEIRQRAVRLVRDRIADEPALPVSRACRLVGEQLGINGDTLRNWVRSERVDDGEVAGRTSSDAARMAELEKENRELRRANTILRQASAYFAQAELDRR</sequence>
<reference evidence="1 2" key="1">
    <citation type="submission" date="2017-04" db="EMBL/GenBank/DDBJ databases">
        <authorList>
            <person name="Afonso C.L."/>
            <person name="Miller P.J."/>
            <person name="Scott M.A."/>
            <person name="Spackman E."/>
            <person name="Goraichik I."/>
            <person name="Dimitrov K.M."/>
            <person name="Suarez D.L."/>
            <person name="Swayne D.E."/>
        </authorList>
    </citation>
    <scope>NUCLEOTIDE SEQUENCE [LARGE SCALE GENOMIC DNA]</scope>
    <source>
        <strain evidence="1 2">CGMCC 1.12511</strain>
    </source>
</reference>
<accession>A0A1W1Z5X4</accession>
<dbReference type="OrthoDB" id="4426778at2"/>
<evidence type="ECO:0000313" key="2">
    <source>
        <dbReference type="Proteomes" id="UP000192634"/>
    </source>
</evidence>
<dbReference type="InterPro" id="IPR036388">
    <property type="entry name" value="WH-like_DNA-bd_sf"/>
</dbReference>
<dbReference type="InterPro" id="IPR009057">
    <property type="entry name" value="Homeodomain-like_sf"/>
</dbReference>
<evidence type="ECO:0000313" key="1">
    <source>
        <dbReference type="EMBL" id="SMC43825.1"/>
    </source>
</evidence>
<gene>
    <name evidence="1" type="ORF">SAMN06296429_103108</name>
</gene>
<dbReference type="GO" id="GO:0003677">
    <property type="term" value="F:DNA binding"/>
    <property type="evidence" value="ECO:0007669"/>
    <property type="project" value="InterPro"/>
</dbReference>
<dbReference type="InterPro" id="IPR002514">
    <property type="entry name" value="Transposase_8"/>
</dbReference>